<dbReference type="AlphaFoldDB" id="A0A1C0U935"/>
<dbReference type="Proteomes" id="UP000093476">
    <property type="component" value="Unassembled WGS sequence"/>
</dbReference>
<accession>A0A1C0U935</accession>
<reference evidence="1 2" key="1">
    <citation type="submission" date="2015-12" db="EMBL/GenBank/DDBJ databases">
        <title>Genome comparisons provide insights into the role of secondary metabolites in the pathogenic phase of the Photorhabdus life cycle.</title>
        <authorList>
            <person name="Tobias N.J."/>
            <person name="Mishra B."/>
            <person name="Gupta D.K."/>
            <person name="Thines M."/>
            <person name="Stinear T.P."/>
            <person name="Bode H.B."/>
        </authorList>
    </citation>
    <scope>NUCLEOTIDE SEQUENCE [LARGE SCALE GENOMIC DNA]</scope>
    <source>
        <strain evidence="1 2">PB68.1</strain>
    </source>
</reference>
<dbReference type="EMBL" id="LOMY01000015">
    <property type="protein sequence ID" value="OCQ54448.1"/>
    <property type="molecule type" value="Genomic_DNA"/>
</dbReference>
<organism evidence="1 2">
    <name type="scientific">Photorhabdus australis subsp. thailandensis</name>
    <dbReference type="NCBI Taxonomy" id="2805096"/>
    <lineage>
        <taxon>Bacteria</taxon>
        <taxon>Pseudomonadati</taxon>
        <taxon>Pseudomonadota</taxon>
        <taxon>Gammaproteobacteria</taxon>
        <taxon>Enterobacterales</taxon>
        <taxon>Morganellaceae</taxon>
        <taxon>Photorhabdus</taxon>
    </lineage>
</organism>
<evidence type="ECO:0000313" key="1">
    <source>
        <dbReference type="EMBL" id="OCQ54448.1"/>
    </source>
</evidence>
<gene>
    <name evidence="1" type="ORF">Ppb6_00350</name>
</gene>
<protein>
    <submittedName>
        <fullName evidence="1">Uncharacterized protein</fullName>
    </submittedName>
</protein>
<sequence length="77" mass="8589">MNDIIPFILQIAALLAAFTYPSHIGYLCDWGCVHLPPRCKLKSMGIGFTESYWRPEWPKPPQPLSLAAKSSTKLNSA</sequence>
<comment type="caution">
    <text evidence="1">The sequence shown here is derived from an EMBL/GenBank/DDBJ whole genome shotgun (WGS) entry which is preliminary data.</text>
</comment>
<name>A0A1C0U935_9GAMM</name>
<proteinExistence type="predicted"/>
<evidence type="ECO:0000313" key="2">
    <source>
        <dbReference type="Proteomes" id="UP000093476"/>
    </source>
</evidence>
<keyword evidence="2" id="KW-1185">Reference proteome</keyword>